<comment type="subcellular location">
    <subcellularLocation>
        <location evidence="1">Nucleus</location>
    </subcellularLocation>
</comment>
<dbReference type="GO" id="GO:0005634">
    <property type="term" value="C:nucleus"/>
    <property type="evidence" value="ECO:0007669"/>
    <property type="project" value="UniProtKB-SubCell"/>
</dbReference>
<feature type="region of interest" description="Disordered" evidence="7">
    <location>
        <begin position="136"/>
        <end position="163"/>
    </location>
</feature>
<evidence type="ECO:0000256" key="5">
    <source>
        <dbReference type="PROSITE-ProRule" id="PRU00557"/>
    </source>
</evidence>
<keyword evidence="9" id="KW-0238">DNA-binding</keyword>
<dbReference type="Gene3D" id="1.25.10.20">
    <property type="entry name" value="Vitellinogen, superhelical"/>
    <property type="match status" value="1"/>
</dbReference>
<feature type="compositionally biased region" description="Basic and acidic residues" evidence="7">
    <location>
        <begin position="78"/>
        <end position="95"/>
    </location>
</feature>
<dbReference type="Pfam" id="PF01347">
    <property type="entry name" value="Vitellogenin_N"/>
    <property type="match status" value="2"/>
</dbReference>
<keyword evidence="4" id="KW-0539">Nucleus</keyword>
<keyword evidence="6" id="KW-0175">Coiled coil</keyword>
<comment type="caution">
    <text evidence="5">Lacks conserved residue(s) required for the propagation of feature annotation.</text>
</comment>
<dbReference type="Gene3D" id="2.30.230.10">
    <property type="entry name" value="Lipovitellin, beta-sheet shell regions, chain A"/>
    <property type="match status" value="1"/>
</dbReference>
<feature type="compositionally biased region" description="Acidic residues" evidence="7">
    <location>
        <begin position="249"/>
        <end position="261"/>
    </location>
</feature>
<evidence type="ECO:0000256" key="1">
    <source>
        <dbReference type="ARBA" id="ARBA00004123"/>
    </source>
</evidence>
<dbReference type="OrthoDB" id="5956066at2759"/>
<dbReference type="InterPro" id="IPR015816">
    <property type="entry name" value="Vitellinogen_b-sht_N"/>
</dbReference>
<feature type="coiled-coil region" evidence="6">
    <location>
        <begin position="334"/>
        <end position="361"/>
    </location>
</feature>
<evidence type="ECO:0000256" key="7">
    <source>
        <dbReference type="SAM" id="MobiDB-lite"/>
    </source>
</evidence>
<evidence type="ECO:0000256" key="3">
    <source>
        <dbReference type="ARBA" id="ARBA00022729"/>
    </source>
</evidence>
<feature type="region of interest" description="Disordered" evidence="7">
    <location>
        <begin position="180"/>
        <end position="266"/>
    </location>
</feature>
<feature type="compositionally biased region" description="Basic residues" evidence="7">
    <location>
        <begin position="1"/>
        <end position="14"/>
    </location>
</feature>
<dbReference type="InterPro" id="IPR001747">
    <property type="entry name" value="Vitellogenin_N"/>
</dbReference>
<evidence type="ECO:0000256" key="4">
    <source>
        <dbReference type="ARBA" id="ARBA00023242"/>
    </source>
</evidence>
<keyword evidence="10" id="KW-1185">Reference proteome</keyword>
<dbReference type="PANTHER" id="PTHR12214:SF0">
    <property type="entry name" value="LD29489P"/>
    <property type="match status" value="1"/>
</dbReference>
<dbReference type="SUPFAM" id="SSF48431">
    <property type="entry name" value="Lipovitellin-phosvitin complex, superhelical domain"/>
    <property type="match status" value="1"/>
</dbReference>
<proteinExistence type="inferred from homology"/>
<feature type="compositionally biased region" description="Basic and acidic residues" evidence="7">
    <location>
        <begin position="194"/>
        <end position="236"/>
    </location>
</feature>
<dbReference type="SMART" id="SM00638">
    <property type="entry name" value="LPD_N"/>
    <property type="match status" value="1"/>
</dbReference>
<dbReference type="PANTHER" id="PTHR12214">
    <property type="entry name" value="GC-RICH SEQUENCE DNA-BINDING FACTOR"/>
    <property type="match status" value="1"/>
</dbReference>
<evidence type="ECO:0000256" key="2">
    <source>
        <dbReference type="ARBA" id="ARBA00010801"/>
    </source>
</evidence>
<dbReference type="GO" id="GO:0000398">
    <property type="term" value="P:mRNA splicing, via spliceosome"/>
    <property type="evidence" value="ECO:0007669"/>
    <property type="project" value="InterPro"/>
</dbReference>
<keyword evidence="3" id="KW-0732">Signal</keyword>
<evidence type="ECO:0000313" key="10">
    <source>
        <dbReference type="Proteomes" id="UP000250275"/>
    </source>
</evidence>
<accession>A0A310SC19</accession>
<organism evidence="9 10">
    <name type="scientific">Eufriesea mexicana</name>
    <dbReference type="NCBI Taxonomy" id="516756"/>
    <lineage>
        <taxon>Eukaryota</taxon>
        <taxon>Metazoa</taxon>
        <taxon>Ecdysozoa</taxon>
        <taxon>Arthropoda</taxon>
        <taxon>Hexapoda</taxon>
        <taxon>Insecta</taxon>
        <taxon>Pterygota</taxon>
        <taxon>Neoptera</taxon>
        <taxon>Endopterygota</taxon>
        <taxon>Hymenoptera</taxon>
        <taxon>Apocrita</taxon>
        <taxon>Aculeata</taxon>
        <taxon>Apoidea</taxon>
        <taxon>Anthophila</taxon>
        <taxon>Apidae</taxon>
        <taxon>Eufriesea</taxon>
    </lineage>
</organism>
<name>A0A310SC19_9HYME</name>
<feature type="domain" description="Vitellogenin" evidence="8">
    <location>
        <begin position="989"/>
        <end position="1511"/>
    </location>
</feature>
<dbReference type="Proteomes" id="UP000250275">
    <property type="component" value="Unassembled WGS sequence"/>
</dbReference>
<evidence type="ECO:0000259" key="8">
    <source>
        <dbReference type="PROSITE" id="PS51211"/>
    </source>
</evidence>
<feature type="compositionally biased region" description="Basic residues" evidence="7">
    <location>
        <begin position="67"/>
        <end position="77"/>
    </location>
</feature>
<gene>
    <name evidence="9" type="ORF">WN48_06230</name>
</gene>
<dbReference type="GO" id="GO:0003677">
    <property type="term" value="F:DNA binding"/>
    <property type="evidence" value="ECO:0007669"/>
    <property type="project" value="UniProtKB-KW"/>
</dbReference>
<evidence type="ECO:0000256" key="6">
    <source>
        <dbReference type="SAM" id="Coils"/>
    </source>
</evidence>
<dbReference type="SUPFAM" id="SSF56968">
    <property type="entry name" value="Lipovitellin-phosvitin complex, beta-sheet shell regions"/>
    <property type="match status" value="1"/>
</dbReference>
<dbReference type="InterPro" id="IPR012890">
    <property type="entry name" value="GCFC2-like"/>
</dbReference>
<comment type="similarity">
    <text evidence="2">Belongs to the GCF family.</text>
</comment>
<feature type="region of interest" description="Disordered" evidence="7">
    <location>
        <begin position="1"/>
        <end position="47"/>
    </location>
</feature>
<feature type="region of interest" description="Disordered" evidence="7">
    <location>
        <begin position="65"/>
        <end position="102"/>
    </location>
</feature>
<reference evidence="9 10" key="1">
    <citation type="submission" date="2015-07" db="EMBL/GenBank/DDBJ databases">
        <title>The genome of Eufriesea mexicana.</title>
        <authorList>
            <person name="Pan H."/>
            <person name="Kapheim K."/>
        </authorList>
    </citation>
    <scope>NUCLEOTIDE SEQUENCE [LARGE SCALE GENOMIC DNA]</scope>
    <source>
        <strain evidence="9">0111107269</strain>
        <tissue evidence="9">Whole body</tissue>
    </source>
</reference>
<dbReference type="Pfam" id="PF07842">
    <property type="entry name" value="GCFC"/>
    <property type="match status" value="2"/>
</dbReference>
<dbReference type="InterPro" id="IPR011030">
    <property type="entry name" value="Lipovitellin_superhlx_dom"/>
</dbReference>
<dbReference type="InterPro" id="IPR022783">
    <property type="entry name" value="GCFC_dom"/>
</dbReference>
<dbReference type="GO" id="GO:0005319">
    <property type="term" value="F:lipid transporter activity"/>
    <property type="evidence" value="ECO:0007669"/>
    <property type="project" value="InterPro"/>
</dbReference>
<evidence type="ECO:0000313" key="9">
    <source>
        <dbReference type="EMBL" id="OAD46962.1"/>
    </source>
</evidence>
<dbReference type="EMBL" id="KQ797310">
    <property type="protein sequence ID" value="OAD46962.1"/>
    <property type="molecule type" value="Genomic_DNA"/>
</dbReference>
<protein>
    <submittedName>
        <fullName evidence="9">GC-rich sequence DNA-binding factor 1</fullName>
    </submittedName>
</protein>
<dbReference type="InterPro" id="IPR015819">
    <property type="entry name" value="Lipid_transp_b-sht_shell"/>
</dbReference>
<dbReference type="PROSITE" id="PS51211">
    <property type="entry name" value="VITELLOGENIN"/>
    <property type="match status" value="1"/>
</dbReference>
<sequence length="2201" mass="252888">MSLFNKPKRNIRRRPFNDDDEDNENRMEVEDTQPVKLKAKKKDKPKQTLLSFGEELEEADDGEVFKVKKSSRSKKLMKQLDHERRKKKGEEKMQVDSEQANMSIKQEKDLEIKTDDLVVKIKNTGPLILNGRAALAAGKDDYTSDEEEDEPRSHKFRRNTDKADTMKILLETRKCRQKARELGTDYIPIEEQSDDKGKSRLIREEDHDRSDDDDSQDRIDMTVNTEARDKEKRREAFLASQVPLKLSDDESEHENEEEEWEAQQIRKGVTGAQIAAAQQDSMMQQQYSIGMNVNSMMGSGISLEMVMMPAPPPPPAIQPPDPTKIVPITPQEVVNKMRARLDSLKEVHRRHQLDQDRLEQELGQTVKELDDGEIRAPQLAQRFRYYQELRGYVTDLVECLDEKLPLVVGLEQRWLDLYSERAIELMERRRQDTRDQAEEITTAARGQPIRRGPEVEARIRRATEREGRRARRRRARELAPTLPKHIDGMSSDDEVTEQQNLAFKQTKDEIDSESKEIFADVMDEYCTIRGILSKLESWRETDRDAYMEAYESADIERTKWYNTLLLYALNNKETEESLKRDPDVRLVPFTVEKIVIPRLTSIVERIWDPMSTSQTLRLVGTVNRLIREYPNLNESSKPLETLFNAILDKIKSAVENDVFIPIFPKQVLDTKHQFFQRQFAMAVKLLRNLLSWQGLLGDTQLKNLALGSLLNRYLLAGLRVSVPNDALFKANMVMSTLPRAWLQGETIEHLRMFATLIQQLSEQLDQANPAHKTKWYNTLLLYALNNKETEESLKRDPDVRLVPFTVEKIVIPRLTSIVERIWDPMSTSQTLRLVGTVNRLIREYPNLNESSKPLETLFNAILDKIKSAVENDVFIPIFPKQVLDTKHQFFQRQFAMAVKLLRNLLSWQGLLGDTQLKNLALGSLLNRYLLAGLRVSVPNDALFKANMVMSTLPRAWLQGETIEHLRMFATLIQQLSEQLDQANPAHNMFQSGKEYVYSYDALSSSGVLLPSGASSSWGFNGKLRIQAEQNIATMQLESLKMIIWNGKIDEQGEIQDIPEDVADLLKPFQITYNNGLTENFSTEAISPWSVNIKRSISGILQLDLSNLEKETAFHSSEKNHYGQCNIEYVANPEQENEWLIRKFFDPRTCIGHPYYTWSNVPNMLCPNGDQVNGSLTEILFVNASGGIYIQPFQSFGEAHFHFTRQIFKLILVKDTVDKIPIKDLHFKGLQHELPEGDLTQGRRTPDKNSVFIFIASLLDRLSQRLENPGLDTETDNLHNTTITVLLYYLGMNIFLEALPQVGTKDAALFILELIQDKRVSDMYAIQLLTQIPFHIRKPDVQLLVNLQTFLNLPEKVSIEVQNTAILAYGTLIYKTCFLYCPYEMLDDYVRLYLDKFTETKEYEKKMIWLEGLANIQLGRVVEFLEPIASGNNAESRHFRVLAAWASLSTAPLRPDVVKHLEMRVAALTLLIVSSPTPSRLISLYWYMQSEPSQHLYNYFYTILKSMEHTTHPCYIHIGVIAAQFTRVLRSTANQYIITGNYLFDYQDTYRKFGAMIHGIVIANPLTNIPEVLYVTVNTYGSRININHVSLYIKAEGLLHSLSTHLDGPTQIKDILKQFKLDQKQNGPVHLEVIARIQEKTVLCLHLNETSITKGFKLQVTDLGANVRLAIIATSLFFMRGNFTYVSSGRNNHVILRTSIHKSEIIESYNPLIDTWHSAERAHSIHGYLPINIILGFEDHPFISYDTPGEHLKMGITAHVRTTTNIKGLNIKLKLHHICPTCSQLYIVTKSPSYKPVTTDLFQIKLAELGGHMYVKLFDCENVIPREKLVRDVFSSHRANYPIWPFMEFALTALHFLDYCTYVPPKGSCGLAAYISTIDAQRTQWNLAILYQITSWVSNMIKIKATKIVPGQKVLKFCLEVEKEEPWEWDFLSIKPTDSARIVLNAVWGYSDTAKGKCSGSSITLNLVGEISKDQLENAKESQWPYGECRKQSKEKRFTPFSDACYEASRELSTLRKYQIIAQHEKNIIRLVWKFRAFYDIIGGNSSSDSISKKFIVSATFPKESDIGELSLNNDKVAIEYNYNLIDYFLTRTRIHKYMDLTILRTFFGTCIVTPDYIRSIHNINYSFHNKPEVLLLGQCYSENPKYALTARNDLYGVNINIYDEIDTVQIIPNQTGGTLYNNTVYIPLPQSFTFHSLGSKR</sequence>